<protein>
    <submittedName>
        <fullName evidence="5">AraC-type DNA-binding protein</fullName>
    </submittedName>
</protein>
<dbReference type="InterPro" id="IPR009057">
    <property type="entry name" value="Homeodomain-like_sf"/>
</dbReference>
<gene>
    <name evidence="5" type="ORF">SAMN05216283_11375</name>
</gene>
<evidence type="ECO:0000259" key="4">
    <source>
        <dbReference type="PROSITE" id="PS01124"/>
    </source>
</evidence>
<dbReference type="Gene3D" id="1.10.10.60">
    <property type="entry name" value="Homeodomain-like"/>
    <property type="match status" value="2"/>
</dbReference>
<dbReference type="AlphaFoldDB" id="A0A1I2KVB5"/>
<dbReference type="Proteomes" id="UP000198964">
    <property type="component" value="Unassembled WGS sequence"/>
</dbReference>
<evidence type="ECO:0000256" key="2">
    <source>
        <dbReference type="ARBA" id="ARBA00023125"/>
    </source>
</evidence>
<keyword evidence="2 5" id="KW-0238">DNA-binding</keyword>
<dbReference type="SMART" id="SM00342">
    <property type="entry name" value="HTH_ARAC"/>
    <property type="match status" value="1"/>
</dbReference>
<keyword evidence="1" id="KW-0805">Transcription regulation</keyword>
<evidence type="ECO:0000256" key="3">
    <source>
        <dbReference type="ARBA" id="ARBA00023163"/>
    </source>
</evidence>
<evidence type="ECO:0000313" key="6">
    <source>
        <dbReference type="Proteomes" id="UP000198964"/>
    </source>
</evidence>
<dbReference type="InterPro" id="IPR018060">
    <property type="entry name" value="HTH_AraC"/>
</dbReference>
<keyword evidence="3" id="KW-0804">Transcription</keyword>
<dbReference type="EMBL" id="FONW01000013">
    <property type="protein sequence ID" value="SFF70279.1"/>
    <property type="molecule type" value="Genomic_DNA"/>
</dbReference>
<sequence>MNDFFKYLTTGDEDRNWGLYLNVAGKSQVAAEVDYPSADHPTGYHFSWEQGRMLDEFQINYITEGFGELENEFGKAMIKPGTLLITRPGVWHRYRPNRKTGWTENYIGFDGTIARQLLAQPVFSMEQSLLYCGAHEAFIDTYYKIFDLVLAEKPGYQQIASGLVVKLLGYIVAWQKNRNFEGKEIEAVIQKIRFTLRENVGEMIDVRILAEENNIGYSYFRKMFKKYTGVSPHQYYLDLKIMRAKELLLTTNKSIKEISYELGFESIHYFSRFFKKKVGYSPGKLRK</sequence>
<feature type="domain" description="HTH araC/xylS-type" evidence="4">
    <location>
        <begin position="190"/>
        <end position="287"/>
    </location>
</feature>
<dbReference type="PANTHER" id="PTHR43280:SF30">
    <property type="entry name" value="MMSAB OPERON REGULATORY PROTEIN"/>
    <property type="match status" value="1"/>
</dbReference>
<organism evidence="5 6">
    <name type="scientific">Sunxiuqinia elliptica</name>
    <dbReference type="NCBI Taxonomy" id="655355"/>
    <lineage>
        <taxon>Bacteria</taxon>
        <taxon>Pseudomonadati</taxon>
        <taxon>Bacteroidota</taxon>
        <taxon>Bacteroidia</taxon>
        <taxon>Marinilabiliales</taxon>
        <taxon>Prolixibacteraceae</taxon>
        <taxon>Sunxiuqinia</taxon>
    </lineage>
</organism>
<dbReference type="RefSeq" id="WP_093921331.1">
    <property type="nucleotide sequence ID" value="NZ_FONW01000013.1"/>
</dbReference>
<accession>A0A1I2KVB5</accession>
<keyword evidence="6" id="KW-1185">Reference proteome</keyword>
<dbReference type="InterPro" id="IPR020449">
    <property type="entry name" value="Tscrpt_reg_AraC-type_HTH"/>
</dbReference>
<dbReference type="InterPro" id="IPR037923">
    <property type="entry name" value="HTH-like"/>
</dbReference>
<name>A0A1I2KVB5_9BACT</name>
<dbReference type="InterPro" id="IPR018062">
    <property type="entry name" value="HTH_AraC-typ_CS"/>
</dbReference>
<dbReference type="Pfam" id="PF12833">
    <property type="entry name" value="HTH_18"/>
    <property type="match status" value="1"/>
</dbReference>
<dbReference type="STRING" id="655355.SAMN05216283_11375"/>
<dbReference type="SUPFAM" id="SSF46689">
    <property type="entry name" value="Homeodomain-like"/>
    <property type="match status" value="2"/>
</dbReference>
<dbReference type="PANTHER" id="PTHR43280">
    <property type="entry name" value="ARAC-FAMILY TRANSCRIPTIONAL REGULATOR"/>
    <property type="match status" value="1"/>
</dbReference>
<dbReference type="GO" id="GO:0003700">
    <property type="term" value="F:DNA-binding transcription factor activity"/>
    <property type="evidence" value="ECO:0007669"/>
    <property type="project" value="InterPro"/>
</dbReference>
<proteinExistence type="predicted"/>
<dbReference type="Pfam" id="PF02311">
    <property type="entry name" value="AraC_binding"/>
    <property type="match status" value="1"/>
</dbReference>
<reference evidence="5 6" key="1">
    <citation type="submission" date="2016-10" db="EMBL/GenBank/DDBJ databases">
        <authorList>
            <person name="de Groot N.N."/>
        </authorList>
    </citation>
    <scope>NUCLEOTIDE SEQUENCE [LARGE SCALE GENOMIC DNA]</scope>
    <source>
        <strain evidence="5 6">CGMCC 1.9156</strain>
    </source>
</reference>
<evidence type="ECO:0000256" key="1">
    <source>
        <dbReference type="ARBA" id="ARBA00023015"/>
    </source>
</evidence>
<dbReference type="PROSITE" id="PS00041">
    <property type="entry name" value="HTH_ARAC_FAMILY_1"/>
    <property type="match status" value="1"/>
</dbReference>
<dbReference type="GO" id="GO:0043565">
    <property type="term" value="F:sequence-specific DNA binding"/>
    <property type="evidence" value="ECO:0007669"/>
    <property type="project" value="InterPro"/>
</dbReference>
<dbReference type="SUPFAM" id="SSF51215">
    <property type="entry name" value="Regulatory protein AraC"/>
    <property type="match status" value="1"/>
</dbReference>
<dbReference type="InterPro" id="IPR003313">
    <property type="entry name" value="AraC-bd"/>
</dbReference>
<dbReference type="PROSITE" id="PS01124">
    <property type="entry name" value="HTH_ARAC_FAMILY_2"/>
    <property type="match status" value="1"/>
</dbReference>
<dbReference type="PRINTS" id="PR00032">
    <property type="entry name" value="HTHARAC"/>
</dbReference>
<evidence type="ECO:0000313" key="5">
    <source>
        <dbReference type="EMBL" id="SFF70279.1"/>
    </source>
</evidence>